<dbReference type="GO" id="GO:0048487">
    <property type="term" value="F:beta-tubulin binding"/>
    <property type="evidence" value="ECO:0007669"/>
    <property type="project" value="InterPro"/>
</dbReference>
<dbReference type="GO" id="GO:0000226">
    <property type="term" value="P:microtubule cytoskeleton organization"/>
    <property type="evidence" value="ECO:0007669"/>
    <property type="project" value="TreeGrafter"/>
</dbReference>
<reference evidence="2" key="2">
    <citation type="submission" date="2025-08" db="UniProtKB">
        <authorList>
            <consortium name="Ensembl"/>
        </authorList>
    </citation>
    <scope>IDENTIFICATION</scope>
</reference>
<dbReference type="Ensembl" id="ENSHHUT00000014594.1">
    <property type="protein sequence ID" value="ENSHHUP00000014125.1"/>
    <property type="gene ID" value="ENSHHUG00000008732.1"/>
</dbReference>
<dbReference type="AlphaFoldDB" id="A0A4W5KUW9"/>
<dbReference type="STRING" id="62062.ENSHHUP00000014125"/>
<sequence>MLRKLGVKLIQRLGLTFLKPRLAKWRYQRGSRSLAANLSLSQSGSTVEAVTPDMETQSQEEDYDIPEEVENVIGQSALLTLSFFLVLSLAPVLARSISLFFSLFLSSLSGSLSSLSALSCSLSSFSLVLSALSHSLSSLSRSLS</sequence>
<reference evidence="3" key="1">
    <citation type="submission" date="2018-06" db="EMBL/GenBank/DDBJ databases">
        <title>Genome assembly of Danube salmon.</title>
        <authorList>
            <person name="Macqueen D.J."/>
            <person name="Gundappa M.K."/>
        </authorList>
    </citation>
    <scope>NUCLEOTIDE SEQUENCE [LARGE SCALE GENOMIC DNA]</scope>
</reference>
<organism evidence="2 3">
    <name type="scientific">Hucho hucho</name>
    <name type="common">huchen</name>
    <dbReference type="NCBI Taxonomy" id="62062"/>
    <lineage>
        <taxon>Eukaryota</taxon>
        <taxon>Metazoa</taxon>
        <taxon>Chordata</taxon>
        <taxon>Craniata</taxon>
        <taxon>Vertebrata</taxon>
        <taxon>Euteleostomi</taxon>
        <taxon>Actinopterygii</taxon>
        <taxon>Neopterygii</taxon>
        <taxon>Teleostei</taxon>
        <taxon>Protacanthopterygii</taxon>
        <taxon>Salmoniformes</taxon>
        <taxon>Salmonidae</taxon>
        <taxon>Salmoninae</taxon>
        <taxon>Hucho</taxon>
    </lineage>
</organism>
<dbReference type="GeneTree" id="ENSGT00390000017103"/>
<dbReference type="GO" id="GO:0016328">
    <property type="term" value="C:lateral plasma membrane"/>
    <property type="evidence" value="ECO:0007669"/>
    <property type="project" value="TreeGrafter"/>
</dbReference>
<feature type="domain" description="Tubulin-folding cofactor D ARM repeats" evidence="1">
    <location>
        <begin position="1"/>
        <end position="75"/>
    </location>
</feature>
<evidence type="ECO:0000313" key="2">
    <source>
        <dbReference type="Ensembl" id="ENSHHUP00000014125.1"/>
    </source>
</evidence>
<keyword evidence="3" id="KW-1185">Reference proteome</keyword>
<dbReference type="GO" id="GO:0070830">
    <property type="term" value="P:bicellular tight junction assembly"/>
    <property type="evidence" value="ECO:0007669"/>
    <property type="project" value="TreeGrafter"/>
</dbReference>
<evidence type="ECO:0000259" key="1">
    <source>
        <dbReference type="Pfam" id="PF25767"/>
    </source>
</evidence>
<name>A0A4W5KUW9_9TELE</name>
<dbReference type="GO" id="GO:0034333">
    <property type="term" value="P:adherens junction assembly"/>
    <property type="evidence" value="ECO:0007669"/>
    <property type="project" value="TreeGrafter"/>
</dbReference>
<evidence type="ECO:0000313" key="3">
    <source>
        <dbReference type="Proteomes" id="UP000314982"/>
    </source>
</evidence>
<dbReference type="InterPro" id="IPR033162">
    <property type="entry name" value="TBCD"/>
</dbReference>
<protein>
    <recommendedName>
        <fullName evidence="1">Tubulin-folding cofactor D ARM repeats domain-containing protein</fullName>
    </recommendedName>
</protein>
<dbReference type="GO" id="GO:0007021">
    <property type="term" value="P:tubulin complex assembly"/>
    <property type="evidence" value="ECO:0007669"/>
    <property type="project" value="InterPro"/>
</dbReference>
<reference evidence="2" key="3">
    <citation type="submission" date="2025-09" db="UniProtKB">
        <authorList>
            <consortium name="Ensembl"/>
        </authorList>
    </citation>
    <scope>IDENTIFICATION</scope>
</reference>
<dbReference type="Proteomes" id="UP000314982">
    <property type="component" value="Unassembled WGS sequence"/>
</dbReference>
<dbReference type="PANTHER" id="PTHR12658:SF0">
    <property type="entry name" value="TUBULIN-SPECIFIC CHAPERONE D"/>
    <property type="match status" value="1"/>
</dbReference>
<proteinExistence type="predicted"/>
<dbReference type="GO" id="GO:0007023">
    <property type="term" value="P:post-chaperonin tubulin folding pathway"/>
    <property type="evidence" value="ECO:0007669"/>
    <property type="project" value="InterPro"/>
</dbReference>
<dbReference type="PANTHER" id="PTHR12658">
    <property type="entry name" value="BETA-TUBULIN COFACTOR D"/>
    <property type="match status" value="1"/>
</dbReference>
<dbReference type="Pfam" id="PF25767">
    <property type="entry name" value="ARM_TBCD_2nd"/>
    <property type="match status" value="1"/>
</dbReference>
<dbReference type="GO" id="GO:0005096">
    <property type="term" value="F:GTPase activator activity"/>
    <property type="evidence" value="ECO:0007669"/>
    <property type="project" value="InterPro"/>
</dbReference>
<dbReference type="InterPro" id="IPR058033">
    <property type="entry name" value="ARM_TBCD_2nd"/>
</dbReference>
<accession>A0A4W5KUW9</accession>